<reference evidence="1" key="1">
    <citation type="journal article" date="2023" name="G3 (Bethesda)">
        <title>Whole genome assemblies of Zophobas morio and Tenebrio molitor.</title>
        <authorList>
            <person name="Kaur S."/>
            <person name="Stinson S.A."/>
            <person name="diCenzo G.C."/>
        </authorList>
    </citation>
    <scope>NUCLEOTIDE SEQUENCE</scope>
    <source>
        <strain evidence="1">QUZm001</strain>
    </source>
</reference>
<dbReference type="AlphaFoldDB" id="A0AA38MJN4"/>
<evidence type="ECO:0000313" key="1">
    <source>
        <dbReference type="EMBL" id="KAJ3660005.1"/>
    </source>
</evidence>
<comment type="caution">
    <text evidence="1">The sequence shown here is derived from an EMBL/GenBank/DDBJ whole genome shotgun (WGS) entry which is preliminary data.</text>
</comment>
<protein>
    <submittedName>
        <fullName evidence="1">Uncharacterized protein</fullName>
    </submittedName>
</protein>
<evidence type="ECO:0000313" key="2">
    <source>
        <dbReference type="Proteomes" id="UP001168821"/>
    </source>
</evidence>
<proteinExistence type="predicted"/>
<dbReference type="Proteomes" id="UP001168821">
    <property type="component" value="Unassembled WGS sequence"/>
</dbReference>
<organism evidence="1 2">
    <name type="scientific">Zophobas morio</name>
    <dbReference type="NCBI Taxonomy" id="2755281"/>
    <lineage>
        <taxon>Eukaryota</taxon>
        <taxon>Metazoa</taxon>
        <taxon>Ecdysozoa</taxon>
        <taxon>Arthropoda</taxon>
        <taxon>Hexapoda</taxon>
        <taxon>Insecta</taxon>
        <taxon>Pterygota</taxon>
        <taxon>Neoptera</taxon>
        <taxon>Endopterygota</taxon>
        <taxon>Coleoptera</taxon>
        <taxon>Polyphaga</taxon>
        <taxon>Cucujiformia</taxon>
        <taxon>Tenebrionidae</taxon>
        <taxon>Zophobas</taxon>
    </lineage>
</organism>
<accession>A0AA38MJN4</accession>
<keyword evidence="2" id="KW-1185">Reference proteome</keyword>
<dbReference type="EMBL" id="JALNTZ010000003">
    <property type="protein sequence ID" value="KAJ3660005.1"/>
    <property type="molecule type" value="Genomic_DNA"/>
</dbReference>
<sequence length="108" mass="12479">MAIKCRKCDMYIHRNENYINCREKCGDNYHLKIALISICLLMEPKHGIGPTANKTVLNETVLIKFPDSLKNVFADFARTVCDNFVVISQQITDLTHENYCDRINRLSI</sequence>
<gene>
    <name evidence="1" type="ORF">Zmor_011663</name>
</gene>
<name>A0AA38MJN4_9CUCU</name>